<dbReference type="InterPro" id="IPR035963">
    <property type="entry name" value="FERM_2"/>
</dbReference>
<evidence type="ECO:0000259" key="3">
    <source>
        <dbReference type="PROSITE" id="PS50106"/>
    </source>
</evidence>
<evidence type="ECO:0000256" key="1">
    <source>
        <dbReference type="SAM" id="MobiDB-lite"/>
    </source>
</evidence>
<gene>
    <name evidence="4" type="ORF">JYU34_017336</name>
</gene>
<dbReference type="Pfam" id="PF00373">
    <property type="entry name" value="FERM_M"/>
    <property type="match status" value="1"/>
</dbReference>
<dbReference type="InterPro" id="IPR036034">
    <property type="entry name" value="PDZ_sf"/>
</dbReference>
<dbReference type="Pfam" id="PF21989">
    <property type="entry name" value="RA_2"/>
    <property type="match status" value="1"/>
</dbReference>
<feature type="non-terminal residue" evidence="4">
    <location>
        <position position="1"/>
    </location>
</feature>
<dbReference type="InterPro" id="IPR029071">
    <property type="entry name" value="Ubiquitin-like_domsf"/>
</dbReference>
<accession>A0ABQ7Q139</accession>
<dbReference type="SMART" id="SM00228">
    <property type="entry name" value="PDZ"/>
    <property type="match status" value="1"/>
</dbReference>
<dbReference type="Gene3D" id="1.20.80.10">
    <property type="match status" value="1"/>
</dbReference>
<protein>
    <recommendedName>
        <fullName evidence="6">FERM and PDZ domain-containing protein 4</fullName>
    </recommendedName>
</protein>
<dbReference type="SMART" id="SM00295">
    <property type="entry name" value="B41"/>
    <property type="match status" value="1"/>
</dbReference>
<dbReference type="PANTHER" id="PTHR46221">
    <property type="entry name" value="FERM AND PDZ DOMAIN-CONTAINING PROTEIN FAMILY MEMBER"/>
    <property type="match status" value="1"/>
</dbReference>
<comment type="caution">
    <text evidence="4">The sequence shown here is derived from an EMBL/GenBank/DDBJ whole genome shotgun (WGS) entry which is preliminary data.</text>
</comment>
<name>A0ABQ7Q139_PLUXY</name>
<organism evidence="4 5">
    <name type="scientific">Plutella xylostella</name>
    <name type="common">Diamondback moth</name>
    <name type="synonym">Plutella maculipennis</name>
    <dbReference type="NCBI Taxonomy" id="51655"/>
    <lineage>
        <taxon>Eukaryota</taxon>
        <taxon>Metazoa</taxon>
        <taxon>Ecdysozoa</taxon>
        <taxon>Arthropoda</taxon>
        <taxon>Hexapoda</taxon>
        <taxon>Insecta</taxon>
        <taxon>Pterygota</taxon>
        <taxon>Neoptera</taxon>
        <taxon>Endopterygota</taxon>
        <taxon>Lepidoptera</taxon>
        <taxon>Glossata</taxon>
        <taxon>Ditrysia</taxon>
        <taxon>Yponomeutoidea</taxon>
        <taxon>Plutellidae</taxon>
        <taxon>Plutella</taxon>
    </lineage>
</organism>
<evidence type="ECO:0008006" key="6">
    <source>
        <dbReference type="Google" id="ProtNLM"/>
    </source>
</evidence>
<sequence>HVNKTTTYVAPEGFSSESPPAPRDVVLERHPELGFGFVAGSEKPVLVRFVTDNSPSVGKLEPGDQILCVNGEDVSLAAREHVISAVRACSDRVTLRVCQPARVTGCARRSALLSAAKRARLRARPPRVRFADSVQLNGSPLYPPSAFSLGDLCLPPMANVLKVFLENGQTKSFKYDTTTTVADVVASLRDKLTIVAEEHFSLVVEHVKGLRRNKLALLDPKETLARIAARPGAHKMRCLFRVVFMPTSAAELAQRDLAALDYLYMQCCNDVAQERFAPELQPDVALRLAALHMHQHALANNLSPAKLTVKAVEEFGLERFVPNGLLETMKRKELRRLIGHFLKLNSQMTGSQRQLTQLQAKLHYLDIVSGLPSYGAKCFSSTRPERVLLISPRFGLSQIVGVRNSVPQQIAPLDEVSSVLVRRAGEGGADVAVFLARDRVLALLMDERDAAEMPLVIAGYVTLHEL</sequence>
<dbReference type="PANTHER" id="PTHR46221:SF3">
    <property type="entry name" value="FERM AND PDZ DOMAIN-CONTAINING PROTEIN 4"/>
    <property type="match status" value="1"/>
</dbReference>
<dbReference type="InterPro" id="IPR000299">
    <property type="entry name" value="FERM_domain"/>
</dbReference>
<dbReference type="CDD" id="cd14473">
    <property type="entry name" value="FERM_B-lobe"/>
    <property type="match status" value="1"/>
</dbReference>
<dbReference type="EMBL" id="JAHIBW010000023">
    <property type="protein sequence ID" value="KAG7298880.1"/>
    <property type="molecule type" value="Genomic_DNA"/>
</dbReference>
<dbReference type="PROSITE" id="PS50057">
    <property type="entry name" value="FERM_3"/>
    <property type="match status" value="1"/>
</dbReference>
<reference evidence="4 5" key="1">
    <citation type="submission" date="2021-06" db="EMBL/GenBank/DDBJ databases">
        <title>A haploid diamondback moth (Plutella xylostella L.) genome assembly resolves 31 chromosomes and identifies a diamide resistance mutation.</title>
        <authorList>
            <person name="Ward C.M."/>
            <person name="Perry K.D."/>
            <person name="Baker G."/>
            <person name="Powis K."/>
            <person name="Heckel D.G."/>
            <person name="Baxter S.W."/>
        </authorList>
    </citation>
    <scope>NUCLEOTIDE SEQUENCE [LARGE SCALE GENOMIC DNA]</scope>
    <source>
        <strain evidence="4 5">LV</strain>
        <tissue evidence="4">Single pupa</tissue>
    </source>
</reference>
<dbReference type="SUPFAM" id="SSF50156">
    <property type="entry name" value="PDZ domain-like"/>
    <property type="match status" value="1"/>
</dbReference>
<dbReference type="Gene3D" id="3.10.20.90">
    <property type="entry name" value="Phosphatidylinositol 3-kinase Catalytic Subunit, Chain A, domain 1"/>
    <property type="match status" value="1"/>
</dbReference>
<dbReference type="Proteomes" id="UP000823941">
    <property type="component" value="Chromosome 23"/>
</dbReference>
<evidence type="ECO:0000313" key="5">
    <source>
        <dbReference type="Proteomes" id="UP000823941"/>
    </source>
</evidence>
<proteinExistence type="predicted"/>
<feature type="domain" description="PDZ" evidence="3">
    <location>
        <begin position="24"/>
        <end position="101"/>
    </location>
</feature>
<keyword evidence="5" id="KW-1185">Reference proteome</keyword>
<dbReference type="InterPro" id="IPR014352">
    <property type="entry name" value="FERM/acyl-CoA-bd_prot_sf"/>
</dbReference>
<evidence type="ECO:0000259" key="2">
    <source>
        <dbReference type="PROSITE" id="PS50057"/>
    </source>
</evidence>
<dbReference type="PROSITE" id="PS50106">
    <property type="entry name" value="PDZ"/>
    <property type="match status" value="1"/>
</dbReference>
<dbReference type="SUPFAM" id="SSF54236">
    <property type="entry name" value="Ubiquitin-like"/>
    <property type="match status" value="1"/>
</dbReference>
<dbReference type="InterPro" id="IPR019748">
    <property type="entry name" value="FERM_central"/>
</dbReference>
<dbReference type="InterPro" id="IPR019749">
    <property type="entry name" value="Band_41_domain"/>
</dbReference>
<dbReference type="CDD" id="cd17088">
    <property type="entry name" value="FERM_F1_FRMPD1_like"/>
    <property type="match status" value="1"/>
</dbReference>
<dbReference type="Gene3D" id="2.30.42.10">
    <property type="match status" value="1"/>
</dbReference>
<dbReference type="InterPro" id="IPR001478">
    <property type="entry name" value="PDZ"/>
</dbReference>
<dbReference type="SUPFAM" id="SSF47031">
    <property type="entry name" value="Second domain of FERM"/>
    <property type="match status" value="1"/>
</dbReference>
<evidence type="ECO:0000313" key="4">
    <source>
        <dbReference type="EMBL" id="KAG7298880.1"/>
    </source>
</evidence>
<dbReference type="Pfam" id="PF00595">
    <property type="entry name" value="PDZ"/>
    <property type="match status" value="1"/>
</dbReference>
<feature type="domain" description="FERM" evidence="2">
    <location>
        <begin position="159"/>
        <end position="466"/>
    </location>
</feature>
<feature type="region of interest" description="Disordered" evidence="1">
    <location>
        <begin position="1"/>
        <end position="22"/>
    </location>
</feature>